<dbReference type="InterPro" id="IPR028998">
    <property type="entry name" value="RimP_C"/>
</dbReference>
<dbReference type="Proteomes" id="UP000824161">
    <property type="component" value="Unassembled WGS sequence"/>
</dbReference>
<proteinExistence type="inferred from homology"/>
<dbReference type="Pfam" id="PF02576">
    <property type="entry name" value="RimP_N"/>
    <property type="match status" value="1"/>
</dbReference>
<evidence type="ECO:0000313" key="7">
    <source>
        <dbReference type="Proteomes" id="UP000824161"/>
    </source>
</evidence>
<dbReference type="HAMAP" id="MF_01077">
    <property type="entry name" value="RimP"/>
    <property type="match status" value="1"/>
</dbReference>
<dbReference type="PANTHER" id="PTHR33867">
    <property type="entry name" value="RIBOSOME MATURATION FACTOR RIMP"/>
    <property type="match status" value="1"/>
</dbReference>
<gene>
    <name evidence="3 6" type="primary">rimP</name>
    <name evidence="6" type="ORF">IAC44_05830</name>
</gene>
<dbReference type="GO" id="GO:0005829">
    <property type="term" value="C:cytosol"/>
    <property type="evidence" value="ECO:0007669"/>
    <property type="project" value="TreeGrafter"/>
</dbReference>
<dbReference type="SUPFAM" id="SSF75420">
    <property type="entry name" value="YhbC-like, N-terminal domain"/>
    <property type="match status" value="1"/>
</dbReference>
<dbReference type="EMBL" id="DVLY01000145">
    <property type="protein sequence ID" value="HIT98342.1"/>
    <property type="molecule type" value="Genomic_DNA"/>
</dbReference>
<dbReference type="PANTHER" id="PTHR33867:SF1">
    <property type="entry name" value="RIBOSOME MATURATION FACTOR RIMP"/>
    <property type="match status" value="1"/>
</dbReference>
<dbReference type="GO" id="GO:0006412">
    <property type="term" value="P:translation"/>
    <property type="evidence" value="ECO:0007669"/>
    <property type="project" value="TreeGrafter"/>
</dbReference>
<keyword evidence="2 3" id="KW-0690">Ribosome biogenesis</keyword>
<evidence type="ECO:0000256" key="2">
    <source>
        <dbReference type="ARBA" id="ARBA00022517"/>
    </source>
</evidence>
<accession>A0A9D1KTU0</accession>
<dbReference type="CDD" id="cd01734">
    <property type="entry name" value="YlxS_C"/>
    <property type="match status" value="1"/>
</dbReference>
<protein>
    <recommendedName>
        <fullName evidence="3">Ribosome maturation factor RimP</fullName>
    </recommendedName>
</protein>
<sequence length="156" mass="17375">MDAEFVKGIIDRALEQYPEVFVVDWSLSPDNDIQVVVDGDRGVDLETIIALSRALEHDPQMDRDREDFSISVSSPGADAPLKLPRQYAKHVGRELKVTLDGGEPLVGTLSRSDDRGIVLEWTTREPKPVGKGKHTVLHTQNIPYGDIRKACVVLKF</sequence>
<comment type="function">
    <text evidence="3">Required for maturation of 30S ribosomal subunits.</text>
</comment>
<reference evidence="6" key="1">
    <citation type="submission" date="2020-10" db="EMBL/GenBank/DDBJ databases">
        <authorList>
            <person name="Gilroy R."/>
        </authorList>
    </citation>
    <scope>NUCLEOTIDE SEQUENCE</scope>
    <source>
        <strain evidence="6">1383</strain>
    </source>
</reference>
<keyword evidence="1 3" id="KW-0963">Cytoplasm</keyword>
<organism evidence="6 7">
    <name type="scientific">Candidatus Merdimorpha stercoravium</name>
    <dbReference type="NCBI Taxonomy" id="2840863"/>
    <lineage>
        <taxon>Bacteria</taxon>
        <taxon>Pseudomonadati</taxon>
        <taxon>Bacteroidota</taxon>
        <taxon>Flavobacteriia</taxon>
        <taxon>Flavobacteriales</taxon>
        <taxon>Candidatus Merdimorpha</taxon>
    </lineage>
</organism>
<evidence type="ECO:0000313" key="6">
    <source>
        <dbReference type="EMBL" id="HIT98342.1"/>
    </source>
</evidence>
<comment type="similarity">
    <text evidence="3">Belongs to the RimP family.</text>
</comment>
<reference evidence="6" key="2">
    <citation type="journal article" date="2021" name="PeerJ">
        <title>Extensive microbial diversity within the chicken gut microbiome revealed by metagenomics and culture.</title>
        <authorList>
            <person name="Gilroy R."/>
            <person name="Ravi A."/>
            <person name="Getino M."/>
            <person name="Pursley I."/>
            <person name="Horton D.L."/>
            <person name="Alikhan N.F."/>
            <person name="Baker D."/>
            <person name="Gharbi K."/>
            <person name="Hall N."/>
            <person name="Watson M."/>
            <person name="Adriaenssens E.M."/>
            <person name="Foster-Nyarko E."/>
            <person name="Jarju S."/>
            <person name="Secka A."/>
            <person name="Antonio M."/>
            <person name="Oren A."/>
            <person name="Chaudhuri R.R."/>
            <person name="La Ragione R."/>
            <person name="Hildebrand F."/>
            <person name="Pallen M.J."/>
        </authorList>
    </citation>
    <scope>NUCLEOTIDE SEQUENCE</scope>
    <source>
        <strain evidence="6">1383</strain>
    </source>
</reference>
<feature type="domain" description="Ribosome maturation factor RimP C-terminal" evidence="5">
    <location>
        <begin position="81"/>
        <end position="156"/>
    </location>
</feature>
<dbReference type="InterPro" id="IPR035956">
    <property type="entry name" value="RimP_N_sf"/>
</dbReference>
<evidence type="ECO:0000256" key="3">
    <source>
        <dbReference type="HAMAP-Rule" id="MF_01077"/>
    </source>
</evidence>
<feature type="domain" description="Ribosome maturation factor RimP N-terminal" evidence="4">
    <location>
        <begin position="19"/>
        <end position="78"/>
    </location>
</feature>
<evidence type="ECO:0000256" key="1">
    <source>
        <dbReference type="ARBA" id="ARBA00022490"/>
    </source>
</evidence>
<name>A0A9D1KTU0_9FLAO</name>
<dbReference type="InterPro" id="IPR003728">
    <property type="entry name" value="Ribosome_maturation_RimP"/>
</dbReference>
<comment type="caution">
    <text evidence="6">The sequence shown here is derived from an EMBL/GenBank/DDBJ whole genome shotgun (WGS) entry which is preliminary data.</text>
</comment>
<dbReference type="GO" id="GO:0000028">
    <property type="term" value="P:ribosomal small subunit assembly"/>
    <property type="evidence" value="ECO:0007669"/>
    <property type="project" value="TreeGrafter"/>
</dbReference>
<dbReference type="NCBIfam" id="NF002531">
    <property type="entry name" value="PRK02001.1"/>
    <property type="match status" value="1"/>
</dbReference>
<comment type="subcellular location">
    <subcellularLocation>
        <location evidence="3">Cytoplasm</location>
    </subcellularLocation>
</comment>
<dbReference type="InterPro" id="IPR028989">
    <property type="entry name" value="RimP_N"/>
</dbReference>
<dbReference type="AlphaFoldDB" id="A0A9D1KTU0"/>
<evidence type="ECO:0000259" key="5">
    <source>
        <dbReference type="Pfam" id="PF17384"/>
    </source>
</evidence>
<dbReference type="Pfam" id="PF17384">
    <property type="entry name" value="DUF150_C"/>
    <property type="match status" value="1"/>
</dbReference>
<evidence type="ECO:0000259" key="4">
    <source>
        <dbReference type="Pfam" id="PF02576"/>
    </source>
</evidence>